<protein>
    <recommendedName>
        <fullName evidence="4">DUF5673 domain-containing protein</fullName>
    </recommendedName>
</protein>
<evidence type="ECO:0000256" key="1">
    <source>
        <dbReference type="SAM" id="Phobius"/>
    </source>
</evidence>
<gene>
    <name evidence="2" type="ORF">PLANPX_5727</name>
</gene>
<keyword evidence="3" id="KW-1185">Reference proteome</keyword>
<dbReference type="EMBL" id="AP021861">
    <property type="protein sequence ID" value="BBO36115.1"/>
    <property type="molecule type" value="Genomic_DNA"/>
</dbReference>
<feature type="transmembrane region" description="Helical" evidence="1">
    <location>
        <begin position="75"/>
        <end position="97"/>
    </location>
</feature>
<reference evidence="3" key="1">
    <citation type="submission" date="2019-10" db="EMBL/GenBank/DDBJ databases">
        <title>Lacipirellula parvula gen. nov., sp. nov., representing a lineage of planctomycetes widespread in freshwater anoxic habitats, and description of the family Lacipirellulaceae.</title>
        <authorList>
            <person name="Dedysh S.N."/>
            <person name="Kulichevskaya I.S."/>
            <person name="Beletsky A.V."/>
            <person name="Rakitin A.L."/>
            <person name="Mardanov A.V."/>
            <person name="Ivanova A.A."/>
            <person name="Saltykova V.X."/>
            <person name="Rijpstra W.I.C."/>
            <person name="Sinninghe Damste J.S."/>
            <person name="Ravin N.V."/>
        </authorList>
    </citation>
    <scope>NUCLEOTIDE SEQUENCE [LARGE SCALE GENOMIC DNA]</scope>
    <source>
        <strain evidence="3">PX69</strain>
    </source>
</reference>
<organism evidence="2 3">
    <name type="scientific">Lacipirellula parvula</name>
    <dbReference type="NCBI Taxonomy" id="2650471"/>
    <lineage>
        <taxon>Bacteria</taxon>
        <taxon>Pseudomonadati</taxon>
        <taxon>Planctomycetota</taxon>
        <taxon>Planctomycetia</taxon>
        <taxon>Pirellulales</taxon>
        <taxon>Lacipirellulaceae</taxon>
        <taxon>Lacipirellula</taxon>
    </lineage>
</organism>
<proteinExistence type="predicted"/>
<dbReference type="RefSeq" id="WP_152101350.1">
    <property type="nucleotide sequence ID" value="NZ_AP021861.1"/>
</dbReference>
<keyword evidence="1" id="KW-0812">Transmembrane</keyword>
<keyword evidence="1" id="KW-1133">Transmembrane helix</keyword>
<evidence type="ECO:0008006" key="4">
    <source>
        <dbReference type="Google" id="ProtNLM"/>
    </source>
</evidence>
<dbReference type="KEGG" id="lpav:PLANPX_5727"/>
<evidence type="ECO:0000313" key="2">
    <source>
        <dbReference type="EMBL" id="BBO36115.1"/>
    </source>
</evidence>
<sequence>MLALLGGWHNWRLAWRHLPEAGPIAHIVWLRRRTQLSAIHHPAALVLIAVCLLISIGGQSYAIADRGANGRSHSLVFTVIQGMSQGFLFGGILLIFLRRPAYLCETGLSGGIYAPWKYIRHAEWLPSDEGVMKLRRFDGDIYIDVPARERDAVEAFVRAKTKFIDAAPTVPEPQPTP</sequence>
<dbReference type="Proteomes" id="UP000326837">
    <property type="component" value="Chromosome"/>
</dbReference>
<keyword evidence="1" id="KW-0472">Membrane</keyword>
<accession>A0A5K7XI93</accession>
<name>A0A5K7XI93_9BACT</name>
<dbReference type="AlphaFoldDB" id="A0A5K7XI93"/>
<feature type="transmembrane region" description="Helical" evidence="1">
    <location>
        <begin position="42"/>
        <end position="63"/>
    </location>
</feature>
<evidence type="ECO:0000313" key="3">
    <source>
        <dbReference type="Proteomes" id="UP000326837"/>
    </source>
</evidence>